<feature type="non-terminal residue" evidence="2">
    <location>
        <position position="1"/>
    </location>
</feature>
<name>X1JXC0_9ZZZZ</name>
<feature type="coiled-coil region" evidence="1">
    <location>
        <begin position="14"/>
        <end position="70"/>
    </location>
</feature>
<evidence type="ECO:0000256" key="1">
    <source>
        <dbReference type="SAM" id="Coils"/>
    </source>
</evidence>
<comment type="caution">
    <text evidence="2">The sequence shown here is derived from an EMBL/GenBank/DDBJ whole genome shotgun (WGS) entry which is preliminary data.</text>
</comment>
<accession>X1JXC0</accession>
<dbReference type="AlphaFoldDB" id="X1JXC0"/>
<evidence type="ECO:0000313" key="2">
    <source>
        <dbReference type="EMBL" id="GAH99386.1"/>
    </source>
</evidence>
<gene>
    <name evidence="2" type="ORF">S06H3_04798</name>
</gene>
<organism evidence="2">
    <name type="scientific">marine sediment metagenome</name>
    <dbReference type="NCBI Taxonomy" id="412755"/>
    <lineage>
        <taxon>unclassified sequences</taxon>
        <taxon>metagenomes</taxon>
        <taxon>ecological metagenomes</taxon>
    </lineage>
</organism>
<dbReference type="EMBL" id="BARV01001715">
    <property type="protein sequence ID" value="GAH99386.1"/>
    <property type="molecule type" value="Genomic_DNA"/>
</dbReference>
<keyword evidence="1" id="KW-0175">Coiled coil</keyword>
<proteinExistence type="predicted"/>
<sequence>GDLKTTIAEIDTKFRFKTEEINNLKIRIKELETVEKNIREGYEEQIKTIREKALTEKMELKDKVKSLESQIFEDKLTTKESISAKETAQKLNLNLFYIKQQCLYFHFLHDSGKKVSTV</sequence>
<reference evidence="2" key="1">
    <citation type="journal article" date="2014" name="Front. Microbiol.">
        <title>High frequency of phylogenetically diverse reductive dehalogenase-homologous genes in deep subseafloor sedimentary metagenomes.</title>
        <authorList>
            <person name="Kawai M."/>
            <person name="Futagami T."/>
            <person name="Toyoda A."/>
            <person name="Takaki Y."/>
            <person name="Nishi S."/>
            <person name="Hori S."/>
            <person name="Arai W."/>
            <person name="Tsubouchi T."/>
            <person name="Morono Y."/>
            <person name="Uchiyama I."/>
            <person name="Ito T."/>
            <person name="Fujiyama A."/>
            <person name="Inagaki F."/>
            <person name="Takami H."/>
        </authorList>
    </citation>
    <scope>NUCLEOTIDE SEQUENCE</scope>
    <source>
        <strain evidence="2">Expedition CK06-06</strain>
    </source>
</reference>
<protein>
    <submittedName>
        <fullName evidence="2">Uncharacterized protein</fullName>
    </submittedName>
</protein>